<reference evidence="2" key="1">
    <citation type="submission" date="2021-07" db="EMBL/GenBank/DDBJ databases">
        <authorList>
            <person name="Branca A.L. A."/>
        </authorList>
    </citation>
    <scope>NUCLEOTIDE SEQUENCE</scope>
</reference>
<protein>
    <submittedName>
        <fullName evidence="2">Uncharacterized protein</fullName>
    </submittedName>
</protein>
<evidence type="ECO:0000256" key="1">
    <source>
        <dbReference type="SAM" id="MobiDB-lite"/>
    </source>
</evidence>
<feature type="region of interest" description="Disordered" evidence="1">
    <location>
        <begin position="1"/>
        <end position="272"/>
    </location>
</feature>
<evidence type="ECO:0000313" key="2">
    <source>
        <dbReference type="EMBL" id="CAG8356199.1"/>
    </source>
</evidence>
<dbReference type="AlphaFoldDB" id="A0A9W4IX35"/>
<evidence type="ECO:0000313" key="3">
    <source>
        <dbReference type="Proteomes" id="UP001152649"/>
    </source>
</evidence>
<organism evidence="2 3">
    <name type="scientific">Penicillium salamii</name>
    <dbReference type="NCBI Taxonomy" id="1612424"/>
    <lineage>
        <taxon>Eukaryota</taxon>
        <taxon>Fungi</taxon>
        <taxon>Dikarya</taxon>
        <taxon>Ascomycota</taxon>
        <taxon>Pezizomycotina</taxon>
        <taxon>Eurotiomycetes</taxon>
        <taxon>Eurotiomycetidae</taxon>
        <taxon>Eurotiales</taxon>
        <taxon>Aspergillaceae</taxon>
        <taxon>Penicillium</taxon>
    </lineage>
</organism>
<sequence>MMPIPTRSASLREPRKHVSNIARPATKLSPNTTGSKEPARSNNDNRPSPSTEAGKDHGPTARGRIPLPQRSNTQENSRTTGQLRFQPPSSRSSPRDPSPTRQEASPVKKQAPSDSMAVKPVVPPTRRQSIMRPSALKIPAIKSATSASKSSAPSFAPPSPRKPTGKRSPVQPVQPPARRPPSPKKTEMLPPPRPARSASLRQPVSTGKIPPVAKGHTRHRSQLSQSTKPAEPAPSQHSRTISTYQRPSSPKKFSKPPTPTPGSAPQPDNLLIPSSWPDITALQTELLQLSLLHSNVMQQQAEWKSETESHLQNKYEGVAAQHRSLLADATQQQYQLNVHALGLWLSNCRENRASHDFPEQIQILSQVIQEVSDMITENGLYSQIVMTFRTWLRQAEKIRQNRGPGCIDVAFVDPLPRSWKEPVQALSSQLELCSRQLQALDILGFGQVERVEQSALARVARTLVDLIQLMMQEIRALRTLEVEVVRSERDAVSLLASRLAGSSIESKAPRVGAWRC</sequence>
<comment type="caution">
    <text evidence="2">The sequence shown here is derived from an EMBL/GenBank/DDBJ whole genome shotgun (WGS) entry which is preliminary data.</text>
</comment>
<proteinExistence type="predicted"/>
<feature type="compositionally biased region" description="Polar residues" evidence="1">
    <location>
        <begin position="235"/>
        <end position="246"/>
    </location>
</feature>
<accession>A0A9W4IX35</accession>
<dbReference type="EMBL" id="CAJVPG010000122">
    <property type="protein sequence ID" value="CAG8356199.1"/>
    <property type="molecule type" value="Genomic_DNA"/>
</dbReference>
<name>A0A9W4IX35_9EURO</name>
<feature type="compositionally biased region" description="Low complexity" evidence="1">
    <location>
        <begin position="137"/>
        <end position="154"/>
    </location>
</feature>
<feature type="compositionally biased region" description="Polar residues" evidence="1">
    <location>
        <begin position="28"/>
        <end position="51"/>
    </location>
</feature>
<dbReference type="Proteomes" id="UP001152649">
    <property type="component" value="Unassembled WGS sequence"/>
</dbReference>
<dbReference type="OrthoDB" id="5429993at2759"/>
<feature type="compositionally biased region" description="Polar residues" evidence="1">
    <location>
        <begin position="69"/>
        <end position="83"/>
    </location>
</feature>
<keyword evidence="3" id="KW-1185">Reference proteome</keyword>
<gene>
    <name evidence="2" type="ORF">PSALAMII_LOCUS3409</name>
</gene>